<dbReference type="PANTHER" id="PTHR37822:SF2">
    <property type="entry name" value="SPORE PHOTOPRODUCT LYASE"/>
    <property type="match status" value="1"/>
</dbReference>
<dbReference type="GO" id="GO:0003913">
    <property type="term" value="F:DNA photolyase activity"/>
    <property type="evidence" value="ECO:0007669"/>
    <property type="project" value="TreeGrafter"/>
</dbReference>
<proteinExistence type="predicted"/>
<dbReference type="GO" id="GO:0042601">
    <property type="term" value="C:endospore-forming forespore"/>
    <property type="evidence" value="ECO:0007669"/>
    <property type="project" value="TreeGrafter"/>
</dbReference>
<organism evidence="1">
    <name type="scientific">marine metagenome</name>
    <dbReference type="NCBI Taxonomy" id="408172"/>
    <lineage>
        <taxon>unclassified sequences</taxon>
        <taxon>metagenomes</taxon>
        <taxon>ecological metagenomes</taxon>
    </lineage>
</organism>
<reference evidence="1" key="1">
    <citation type="submission" date="2018-05" db="EMBL/GenBank/DDBJ databases">
        <authorList>
            <person name="Lanie J.A."/>
            <person name="Ng W.-L."/>
            <person name="Kazmierczak K.M."/>
            <person name="Andrzejewski T.M."/>
            <person name="Davidsen T.M."/>
            <person name="Wayne K.J."/>
            <person name="Tettelin H."/>
            <person name="Glass J.I."/>
            <person name="Rusch D."/>
            <person name="Podicherti R."/>
            <person name="Tsui H.-C.T."/>
            <person name="Winkler M.E."/>
        </authorList>
    </citation>
    <scope>NUCLEOTIDE SEQUENCE</scope>
</reference>
<dbReference type="AlphaFoldDB" id="A0A381TE16"/>
<dbReference type="SUPFAM" id="SSF53167">
    <property type="entry name" value="Purine and uridine phosphorylases"/>
    <property type="match status" value="1"/>
</dbReference>
<dbReference type="PANTHER" id="PTHR37822">
    <property type="entry name" value="SPORE PHOTOPRODUCT LYASE-RELATED"/>
    <property type="match status" value="1"/>
</dbReference>
<dbReference type="EMBL" id="UINC01004442">
    <property type="protein sequence ID" value="SVA14365.1"/>
    <property type="molecule type" value="Genomic_DNA"/>
</dbReference>
<name>A0A381TE16_9ZZZZ</name>
<evidence type="ECO:0008006" key="2">
    <source>
        <dbReference type="Google" id="ProtNLM"/>
    </source>
</evidence>
<evidence type="ECO:0000313" key="1">
    <source>
        <dbReference type="EMBL" id="SVA14365.1"/>
    </source>
</evidence>
<dbReference type="InterPro" id="IPR035994">
    <property type="entry name" value="Nucleoside_phosphorylase_sf"/>
</dbReference>
<dbReference type="Gene3D" id="3.40.50.1580">
    <property type="entry name" value="Nucleoside phosphorylase domain"/>
    <property type="match status" value="1"/>
</dbReference>
<dbReference type="GO" id="GO:1904047">
    <property type="term" value="F:S-adenosyl-L-methionine binding"/>
    <property type="evidence" value="ECO:0007669"/>
    <property type="project" value="TreeGrafter"/>
</dbReference>
<dbReference type="GO" id="GO:0009116">
    <property type="term" value="P:nucleoside metabolic process"/>
    <property type="evidence" value="ECO:0007669"/>
    <property type="project" value="InterPro"/>
</dbReference>
<gene>
    <name evidence="1" type="ORF">METZ01_LOCUS67219</name>
</gene>
<accession>A0A381TE16</accession>
<dbReference type="GO" id="GO:0051539">
    <property type="term" value="F:4 iron, 4 sulfur cluster binding"/>
    <property type="evidence" value="ECO:0007669"/>
    <property type="project" value="TreeGrafter"/>
</dbReference>
<protein>
    <recommendedName>
        <fullName evidence="2">Nucleoside phosphorylase domain-containing protein</fullName>
    </recommendedName>
</protein>
<dbReference type="InterPro" id="IPR049539">
    <property type="entry name" value="SPL"/>
</dbReference>
<sequence length="272" mass="30982">MQCILTALKAESQPLINHFNLNRDTSFQFPVFKNNNLYLVGLGVGKKNIRNRIETFLNQNNPDLIQFINIGIAGGNPKSTKIGGSYLLHKIKDETTGKTYYPDILIKHNFEEISLVTVESVISDGEGVYKGLVDMEASEIFKICSSLVPVHRLAFLKIVSDYMNNEFEQIIAHPISKLISHQLDSIESFLSQFERMFNEEAPILSEKDIKWINETVQQMSLTETQYQQLLQFAKGFRLRKTGLPFPDVEKNAPSNKTTQKHHFKKICAELSA</sequence>